<organism evidence="2 3">
    <name type="scientific">Thyridium curvatum</name>
    <dbReference type="NCBI Taxonomy" id="1093900"/>
    <lineage>
        <taxon>Eukaryota</taxon>
        <taxon>Fungi</taxon>
        <taxon>Dikarya</taxon>
        <taxon>Ascomycota</taxon>
        <taxon>Pezizomycotina</taxon>
        <taxon>Sordariomycetes</taxon>
        <taxon>Sordariomycetidae</taxon>
        <taxon>Thyridiales</taxon>
        <taxon>Thyridiaceae</taxon>
        <taxon>Thyridium</taxon>
    </lineage>
</organism>
<dbReference type="InParanoid" id="A0A507BQI7"/>
<evidence type="ECO:0000313" key="2">
    <source>
        <dbReference type="EMBL" id="TPX19138.1"/>
    </source>
</evidence>
<accession>A0A507BQI7</accession>
<dbReference type="AlphaFoldDB" id="A0A507BQI7"/>
<keyword evidence="3" id="KW-1185">Reference proteome</keyword>
<dbReference type="CDD" id="cd02440">
    <property type="entry name" value="AdoMet_MTases"/>
    <property type="match status" value="1"/>
</dbReference>
<dbReference type="InterPro" id="IPR029063">
    <property type="entry name" value="SAM-dependent_MTases_sf"/>
</dbReference>
<dbReference type="Pfam" id="PF13489">
    <property type="entry name" value="Methyltransf_23"/>
    <property type="match status" value="1"/>
</dbReference>
<dbReference type="RefSeq" id="XP_031000849.1">
    <property type="nucleotide sequence ID" value="XM_031133915.1"/>
</dbReference>
<name>A0A507BQI7_9PEZI</name>
<dbReference type="GeneID" id="41978658"/>
<comment type="caution">
    <text evidence="2">The sequence shown here is derived from an EMBL/GenBank/DDBJ whole genome shotgun (WGS) entry which is preliminary data.</text>
</comment>
<reference evidence="2 3" key="1">
    <citation type="submission" date="2019-06" db="EMBL/GenBank/DDBJ databases">
        <title>Draft genome sequence of the filamentous fungus Phialemoniopsis curvata isolated from diesel fuel.</title>
        <authorList>
            <person name="Varaljay V.A."/>
            <person name="Lyon W.J."/>
            <person name="Crouch A.L."/>
            <person name="Drake C.E."/>
            <person name="Hollomon J.M."/>
            <person name="Nadeau L.J."/>
            <person name="Nunn H.S."/>
            <person name="Stevenson B.S."/>
            <person name="Bojanowski C.L."/>
            <person name="Crookes-Goodson W.J."/>
        </authorList>
    </citation>
    <scope>NUCLEOTIDE SEQUENCE [LARGE SCALE GENOMIC DNA]</scope>
    <source>
        <strain evidence="2 3">D216</strain>
    </source>
</reference>
<proteinExistence type="inferred from homology"/>
<dbReference type="Gene3D" id="3.40.50.150">
    <property type="entry name" value="Vaccinia Virus protein VP39"/>
    <property type="match status" value="1"/>
</dbReference>
<dbReference type="STRING" id="1093900.A0A507BQI7"/>
<dbReference type="OrthoDB" id="184880at2759"/>
<evidence type="ECO:0000256" key="1">
    <source>
        <dbReference type="ARBA" id="ARBA00038158"/>
    </source>
</evidence>
<dbReference type="EMBL" id="SKBQ01000100">
    <property type="protein sequence ID" value="TPX19138.1"/>
    <property type="molecule type" value="Genomic_DNA"/>
</dbReference>
<gene>
    <name evidence="2" type="ORF">E0L32_011211</name>
</gene>
<dbReference type="GO" id="GO:0008168">
    <property type="term" value="F:methyltransferase activity"/>
    <property type="evidence" value="ECO:0007669"/>
    <property type="project" value="TreeGrafter"/>
</dbReference>
<dbReference type="SUPFAM" id="SSF53335">
    <property type="entry name" value="S-adenosyl-L-methionine-dependent methyltransferases"/>
    <property type="match status" value="1"/>
</dbReference>
<dbReference type="Proteomes" id="UP000319257">
    <property type="component" value="Unassembled WGS sequence"/>
</dbReference>
<dbReference type="PANTHER" id="PTHR43591">
    <property type="entry name" value="METHYLTRANSFERASE"/>
    <property type="match status" value="1"/>
</dbReference>
<protein>
    <submittedName>
        <fullName evidence="2">Uncharacterized protein</fullName>
    </submittedName>
</protein>
<evidence type="ECO:0000313" key="3">
    <source>
        <dbReference type="Proteomes" id="UP000319257"/>
    </source>
</evidence>
<dbReference type="PANTHER" id="PTHR43591:SF10">
    <property type="entry name" value="ABC TRANSMEMBRANE TYPE-1 DOMAIN-CONTAINING PROTEIN-RELATED"/>
    <property type="match status" value="1"/>
</dbReference>
<comment type="similarity">
    <text evidence="1">Belongs to the methyltransferase superfamily. LaeA methyltransferase family.</text>
</comment>
<sequence>MGADRDTTATTTDAPIAAATEPVLDDELELAETGSSASTSITSSIYKHAYENGRRFHSYKYGRYPLPNDDAEQQREDIKHAMMLEVTDGKLYYAPISSDSQRILDVGTGTGIWAIEMADMMPSAEVLGIDLSPIQPQWVPPNCKFMVDDAEEEWLNGDDYDMVHMRTMASTLKDVPKTLGYAFKSLKPGAWLEMQEIHGWANCDDGTMPEDDPLYKFYVTAGDAFRSFGMNLALAKDLRPLIEEAGFVNIQCIVKKVPVGPWPKDRTLRVAGLYCRQAILELIPAMVGKPFQALGMSKAEAEMLGLDVRKALKDMSKHRYLNFYFWIAQKPESPTS</sequence>